<dbReference type="AlphaFoldDB" id="A0A9P8PNY4"/>
<dbReference type="Proteomes" id="UP000774326">
    <property type="component" value="Unassembled WGS sequence"/>
</dbReference>
<protein>
    <submittedName>
        <fullName evidence="1">Uncharacterized protein</fullName>
    </submittedName>
</protein>
<name>A0A9P8PNY4_WICPI</name>
<accession>A0A9P8PNY4</accession>
<keyword evidence="2" id="KW-1185">Reference proteome</keyword>
<dbReference type="EMBL" id="JAEUBG010005439">
    <property type="protein sequence ID" value="KAH3674955.1"/>
    <property type="molecule type" value="Genomic_DNA"/>
</dbReference>
<evidence type="ECO:0000313" key="1">
    <source>
        <dbReference type="EMBL" id="KAH3674955.1"/>
    </source>
</evidence>
<gene>
    <name evidence="1" type="ORF">WICPIJ_009400</name>
</gene>
<reference evidence="1" key="2">
    <citation type="submission" date="2021-01" db="EMBL/GenBank/DDBJ databases">
        <authorList>
            <person name="Schikora-Tamarit M.A."/>
        </authorList>
    </citation>
    <scope>NUCLEOTIDE SEQUENCE</scope>
    <source>
        <strain evidence="1">CBS2887</strain>
    </source>
</reference>
<reference evidence="1" key="1">
    <citation type="journal article" date="2021" name="Open Biol.">
        <title>Shared evolutionary footprints suggest mitochondrial oxidative damage underlies multiple complex I losses in fungi.</title>
        <authorList>
            <person name="Schikora-Tamarit M.A."/>
            <person name="Marcet-Houben M."/>
            <person name="Nosek J."/>
            <person name="Gabaldon T."/>
        </authorList>
    </citation>
    <scope>NUCLEOTIDE SEQUENCE</scope>
    <source>
        <strain evidence="1">CBS2887</strain>
    </source>
</reference>
<evidence type="ECO:0000313" key="2">
    <source>
        <dbReference type="Proteomes" id="UP000774326"/>
    </source>
</evidence>
<organism evidence="1 2">
    <name type="scientific">Wickerhamomyces pijperi</name>
    <name type="common">Yeast</name>
    <name type="synonym">Pichia pijperi</name>
    <dbReference type="NCBI Taxonomy" id="599730"/>
    <lineage>
        <taxon>Eukaryota</taxon>
        <taxon>Fungi</taxon>
        <taxon>Dikarya</taxon>
        <taxon>Ascomycota</taxon>
        <taxon>Saccharomycotina</taxon>
        <taxon>Saccharomycetes</taxon>
        <taxon>Phaffomycetales</taxon>
        <taxon>Wickerhamomycetaceae</taxon>
        <taxon>Wickerhamomyces</taxon>
    </lineage>
</organism>
<comment type="caution">
    <text evidence="1">The sequence shown here is derived from an EMBL/GenBank/DDBJ whole genome shotgun (WGS) entry which is preliminary data.</text>
</comment>
<proteinExistence type="predicted"/>
<sequence length="304" mass="35367">MAVSRKIPAKKALNLIEIIRLFARSEVKNFTYPYLDFNQTRRNITLFFTEYFAIRFFEFDIEKLNNLQDVPEPFIGVMRHPGLGAQLSCVCPLSSSDGSQPCLEPFILDSKSETPFEEYFFHYYKHHYIKPDLSKQDPAYFETHTTLCNTNQPIHFVPLSPHLFESACRTFNNSNKQGTRFPFKPSSYESQEFKSLMSFLSCSEYLTPTQVAAEERFQKSLMRIRERERKSKLLLPVNRRSSIEGTGLKKKGLISKPGWKGRNRNLLVKVNIDSTELCSAFDDLQIDEYYEVFSELEALSVREP</sequence>